<organism evidence="3 4">
    <name type="scientific">Candidatus Cryptobacteroides faecavium</name>
    <dbReference type="NCBI Taxonomy" id="2840762"/>
    <lineage>
        <taxon>Bacteria</taxon>
        <taxon>Pseudomonadati</taxon>
        <taxon>Bacteroidota</taxon>
        <taxon>Bacteroidia</taxon>
        <taxon>Bacteroidales</taxon>
        <taxon>Candidatus Cryptobacteroides</taxon>
    </lineage>
</organism>
<comment type="caution">
    <text evidence="3">The sequence shown here is derived from an EMBL/GenBank/DDBJ whole genome shotgun (WGS) entry which is preliminary data.</text>
</comment>
<dbReference type="PANTHER" id="PTHR39201:SF1">
    <property type="entry name" value="FLAVODOXIN-LIKE DOMAIN-CONTAINING PROTEIN"/>
    <property type="match status" value="1"/>
</dbReference>
<feature type="signal peptide" evidence="1">
    <location>
        <begin position="1"/>
        <end position="19"/>
    </location>
</feature>
<keyword evidence="1" id="KW-0732">Signal</keyword>
<evidence type="ECO:0000313" key="3">
    <source>
        <dbReference type="EMBL" id="MBO8470815.1"/>
    </source>
</evidence>
<dbReference type="PANTHER" id="PTHR39201">
    <property type="entry name" value="EXPORTED PROTEIN-RELATED"/>
    <property type="match status" value="1"/>
</dbReference>
<proteinExistence type="predicted"/>
<dbReference type="AlphaFoldDB" id="A0A9D9IEY2"/>
<accession>A0A9D9IEY2</accession>
<evidence type="ECO:0000313" key="4">
    <source>
        <dbReference type="Proteomes" id="UP000823603"/>
    </source>
</evidence>
<reference evidence="3" key="2">
    <citation type="journal article" date="2021" name="PeerJ">
        <title>Extensive microbial diversity within the chicken gut microbiome revealed by metagenomics and culture.</title>
        <authorList>
            <person name="Gilroy R."/>
            <person name="Ravi A."/>
            <person name="Getino M."/>
            <person name="Pursley I."/>
            <person name="Horton D.L."/>
            <person name="Alikhan N.F."/>
            <person name="Baker D."/>
            <person name="Gharbi K."/>
            <person name="Hall N."/>
            <person name="Watson M."/>
            <person name="Adriaenssens E.M."/>
            <person name="Foster-Nyarko E."/>
            <person name="Jarju S."/>
            <person name="Secka A."/>
            <person name="Antonio M."/>
            <person name="Oren A."/>
            <person name="Chaudhuri R.R."/>
            <person name="La Ragione R."/>
            <person name="Hildebrand F."/>
            <person name="Pallen M.J."/>
        </authorList>
    </citation>
    <scope>NUCLEOTIDE SEQUENCE</scope>
    <source>
        <strain evidence="3">B2-22910</strain>
    </source>
</reference>
<dbReference type="InterPro" id="IPR008254">
    <property type="entry name" value="Flavodoxin/NO_synth"/>
</dbReference>
<dbReference type="Pfam" id="PF12682">
    <property type="entry name" value="Flavodoxin_4"/>
    <property type="match status" value="1"/>
</dbReference>
<dbReference type="GO" id="GO:0010181">
    <property type="term" value="F:FMN binding"/>
    <property type="evidence" value="ECO:0007669"/>
    <property type="project" value="InterPro"/>
</dbReference>
<sequence length="185" mass="20410">MKKFAIAVAAVAFACSASAQTLDHEERMVNRTAQKTAEQVKKTLVAYFSATGTTEKAAGIIADRTGGVLYEIRPASGYTSADLDWTDSSSRSSREMHDPAARPEIMEDLKDADNYDIIYIGYPIWWDLAPRVINTFIETYGFKGKTVYPFATSGGSTIANSVKVLTETYPEIDWKEGQLMNGQSR</sequence>
<protein>
    <submittedName>
        <fullName evidence="3">Flavodoxin</fullName>
    </submittedName>
</protein>
<dbReference type="InterPro" id="IPR029039">
    <property type="entry name" value="Flavoprotein-like_sf"/>
</dbReference>
<dbReference type="Gene3D" id="3.40.50.360">
    <property type="match status" value="1"/>
</dbReference>
<feature type="chain" id="PRO_5039468652" evidence="1">
    <location>
        <begin position="20"/>
        <end position="185"/>
    </location>
</feature>
<evidence type="ECO:0000256" key="1">
    <source>
        <dbReference type="SAM" id="SignalP"/>
    </source>
</evidence>
<reference evidence="3" key="1">
    <citation type="submission" date="2020-10" db="EMBL/GenBank/DDBJ databases">
        <authorList>
            <person name="Gilroy R."/>
        </authorList>
    </citation>
    <scope>NUCLEOTIDE SEQUENCE</scope>
    <source>
        <strain evidence="3">B2-22910</strain>
    </source>
</reference>
<dbReference type="PROSITE" id="PS51257">
    <property type="entry name" value="PROKAR_LIPOPROTEIN"/>
    <property type="match status" value="1"/>
</dbReference>
<gene>
    <name evidence="3" type="ORF">IAB82_03355</name>
</gene>
<dbReference type="EMBL" id="JADIMB010000046">
    <property type="protein sequence ID" value="MBO8470815.1"/>
    <property type="molecule type" value="Genomic_DNA"/>
</dbReference>
<dbReference type="NCBIfam" id="NF005501">
    <property type="entry name" value="PRK07116.1"/>
    <property type="match status" value="1"/>
</dbReference>
<dbReference type="Proteomes" id="UP000823603">
    <property type="component" value="Unassembled WGS sequence"/>
</dbReference>
<name>A0A9D9IEY2_9BACT</name>
<feature type="domain" description="Flavodoxin-like" evidence="2">
    <location>
        <begin position="42"/>
        <end position="183"/>
    </location>
</feature>
<evidence type="ECO:0000259" key="2">
    <source>
        <dbReference type="Pfam" id="PF12682"/>
    </source>
</evidence>
<dbReference type="SUPFAM" id="SSF52218">
    <property type="entry name" value="Flavoproteins"/>
    <property type="match status" value="1"/>
</dbReference>